<organism evidence="2 3">
    <name type="scientific">Actinidia rufa</name>
    <dbReference type="NCBI Taxonomy" id="165716"/>
    <lineage>
        <taxon>Eukaryota</taxon>
        <taxon>Viridiplantae</taxon>
        <taxon>Streptophyta</taxon>
        <taxon>Embryophyta</taxon>
        <taxon>Tracheophyta</taxon>
        <taxon>Spermatophyta</taxon>
        <taxon>Magnoliopsida</taxon>
        <taxon>eudicotyledons</taxon>
        <taxon>Gunneridae</taxon>
        <taxon>Pentapetalae</taxon>
        <taxon>asterids</taxon>
        <taxon>Ericales</taxon>
        <taxon>Actinidiaceae</taxon>
        <taxon>Actinidia</taxon>
    </lineage>
</organism>
<proteinExistence type="predicted"/>
<name>A0A7J0GUB3_9ERIC</name>
<protein>
    <submittedName>
        <fullName evidence="2">Inositol transporter 2</fullName>
    </submittedName>
</protein>
<gene>
    <name evidence="2" type="ORF">Acr_24g0006200</name>
</gene>
<dbReference type="AlphaFoldDB" id="A0A7J0GUB3"/>
<feature type="region of interest" description="Disordered" evidence="1">
    <location>
        <begin position="1"/>
        <end position="22"/>
    </location>
</feature>
<dbReference type="EMBL" id="BJWL01000024">
    <property type="protein sequence ID" value="GFZ14430.1"/>
    <property type="molecule type" value="Genomic_DNA"/>
</dbReference>
<sequence length="76" mass="8086">MYSSTVIDAIPTPSPTKTHPTMRTAGLGAAVMITAPTKKRKSTIRIAVLLLYRSFSHPPMAAPMIAPATAMMTMPS</sequence>
<comment type="caution">
    <text evidence="2">The sequence shown here is derived from an EMBL/GenBank/DDBJ whole genome shotgun (WGS) entry which is preliminary data.</text>
</comment>
<keyword evidence="3" id="KW-1185">Reference proteome</keyword>
<evidence type="ECO:0000256" key="1">
    <source>
        <dbReference type="SAM" id="MobiDB-lite"/>
    </source>
</evidence>
<dbReference type="Proteomes" id="UP000585474">
    <property type="component" value="Unassembled WGS sequence"/>
</dbReference>
<evidence type="ECO:0000313" key="2">
    <source>
        <dbReference type="EMBL" id="GFZ14430.1"/>
    </source>
</evidence>
<evidence type="ECO:0000313" key="3">
    <source>
        <dbReference type="Proteomes" id="UP000585474"/>
    </source>
</evidence>
<accession>A0A7J0GUB3</accession>
<reference evidence="2 3" key="1">
    <citation type="submission" date="2019-07" db="EMBL/GenBank/DDBJ databases">
        <title>De Novo Assembly of kiwifruit Actinidia rufa.</title>
        <authorList>
            <person name="Sugita-Konishi S."/>
            <person name="Sato K."/>
            <person name="Mori E."/>
            <person name="Abe Y."/>
            <person name="Kisaki G."/>
            <person name="Hamano K."/>
            <person name="Suezawa K."/>
            <person name="Otani M."/>
            <person name="Fukuda T."/>
            <person name="Manabe T."/>
            <person name="Gomi K."/>
            <person name="Tabuchi M."/>
            <person name="Akimitsu K."/>
            <person name="Kataoka I."/>
        </authorList>
    </citation>
    <scope>NUCLEOTIDE SEQUENCE [LARGE SCALE GENOMIC DNA]</scope>
    <source>
        <strain evidence="3">cv. Fuchu</strain>
    </source>
</reference>